<dbReference type="InterPro" id="IPR050142">
    <property type="entry name" value="MADS-box/MEF2_TF"/>
</dbReference>
<dbReference type="InterPro" id="IPR002487">
    <property type="entry name" value="TF_Kbox"/>
</dbReference>
<dbReference type="Pfam" id="PF00319">
    <property type="entry name" value="SRF-TF"/>
    <property type="match status" value="1"/>
</dbReference>
<protein>
    <submittedName>
        <fullName evidence="9">MADS-box transcription factor</fullName>
    </submittedName>
</protein>
<dbReference type="EMBL" id="KF730088">
    <property type="protein sequence ID" value="AHH28329.1"/>
    <property type="molecule type" value="mRNA"/>
</dbReference>
<keyword evidence="2" id="KW-0805">Transcription regulation</keyword>
<sequence length="195" mass="22812">KKADELTILCDAKVSIIIISSTSKKLSEYISHSTTTKEIFDRYQKTLGIDLWRNKYEKMQEELRKLKEKNNKLRREKRHRMGEDLSEFDFSELHRLEQEMEASFAVTRFQHHKKLGNKINTLTRKTRPRNNHMGDLVQEPKLEDVYGIVEYGGPYESAVASAAASHLYTVRLQGHIHHPNLHYLPGVEPPQFRLV</sequence>
<name>A0A023JC11_9ROSI</name>
<evidence type="ECO:0000256" key="2">
    <source>
        <dbReference type="ARBA" id="ARBA00023015"/>
    </source>
</evidence>
<dbReference type="Pfam" id="PF01486">
    <property type="entry name" value="K-box"/>
    <property type="match status" value="1"/>
</dbReference>
<evidence type="ECO:0000259" key="8">
    <source>
        <dbReference type="PROSITE" id="PS51297"/>
    </source>
</evidence>
<keyword evidence="3" id="KW-0238">DNA-binding</keyword>
<reference evidence="9" key="1">
    <citation type="journal article" date="2013" name="Proc. Natl. Acad. Sci. U.S.A.">
        <title>Developmental origins of the world's largest flowers, Rafflesiaceae.</title>
        <authorList>
            <person name="Nikolov L.A."/>
            <person name="Endress P.K."/>
            <person name="Sugumaran M."/>
            <person name="Sasirat S."/>
            <person name="Vessabutr S."/>
            <person name="Kramer E.M."/>
            <person name="Davis C.C."/>
        </authorList>
    </citation>
    <scope>NUCLEOTIDE SEQUENCE</scope>
</reference>
<dbReference type="SUPFAM" id="SSF55455">
    <property type="entry name" value="SRF-like"/>
    <property type="match status" value="1"/>
</dbReference>
<feature type="domain" description="MADS-box" evidence="7">
    <location>
        <begin position="1"/>
        <end position="24"/>
    </location>
</feature>
<dbReference type="AlphaFoldDB" id="A0A023JC11"/>
<dbReference type="InterPro" id="IPR036879">
    <property type="entry name" value="TF_MADSbox_sf"/>
</dbReference>
<feature type="non-terminal residue" evidence="9">
    <location>
        <position position="1"/>
    </location>
</feature>
<dbReference type="PROSITE" id="PS51297">
    <property type="entry name" value="K_BOX"/>
    <property type="match status" value="1"/>
</dbReference>
<evidence type="ECO:0000259" key="7">
    <source>
        <dbReference type="PROSITE" id="PS50066"/>
    </source>
</evidence>
<evidence type="ECO:0000256" key="1">
    <source>
        <dbReference type="ARBA" id="ARBA00004123"/>
    </source>
</evidence>
<organism evidence="9">
    <name type="scientific">Breynia sp. CONN 198600075</name>
    <dbReference type="NCBI Taxonomy" id="1444337"/>
    <lineage>
        <taxon>Eukaryota</taxon>
        <taxon>Viridiplantae</taxon>
        <taxon>Streptophyta</taxon>
        <taxon>Embryophyta</taxon>
        <taxon>Tracheophyta</taxon>
        <taxon>Spermatophyta</taxon>
        <taxon>Magnoliopsida</taxon>
        <taxon>eudicotyledons</taxon>
        <taxon>Gunneridae</taxon>
        <taxon>Pentapetalae</taxon>
        <taxon>rosids</taxon>
        <taxon>fabids</taxon>
        <taxon>Malpighiales</taxon>
        <taxon>Phyllanthaceae</taxon>
        <taxon>Phyllanthoideae</taxon>
        <taxon>Phyllantheae</taxon>
        <taxon>Breynia</taxon>
    </lineage>
</organism>
<keyword evidence="5" id="KW-0539">Nucleus</keyword>
<dbReference type="PROSITE" id="PS50066">
    <property type="entry name" value="MADS_BOX_2"/>
    <property type="match status" value="1"/>
</dbReference>
<evidence type="ECO:0000313" key="9">
    <source>
        <dbReference type="EMBL" id="AHH28329.1"/>
    </source>
</evidence>
<evidence type="ECO:0000256" key="6">
    <source>
        <dbReference type="SAM" id="Coils"/>
    </source>
</evidence>
<evidence type="ECO:0000256" key="5">
    <source>
        <dbReference type="ARBA" id="ARBA00023242"/>
    </source>
</evidence>
<dbReference type="GO" id="GO:0046983">
    <property type="term" value="F:protein dimerization activity"/>
    <property type="evidence" value="ECO:0007669"/>
    <property type="project" value="InterPro"/>
</dbReference>
<keyword evidence="6" id="KW-0175">Coiled coil</keyword>
<dbReference type="InterPro" id="IPR002100">
    <property type="entry name" value="TF_MADSbox"/>
</dbReference>
<accession>A0A023JC11</accession>
<dbReference type="GO" id="GO:0003677">
    <property type="term" value="F:DNA binding"/>
    <property type="evidence" value="ECO:0007669"/>
    <property type="project" value="UniProtKB-KW"/>
</dbReference>
<keyword evidence="4" id="KW-0804">Transcription</keyword>
<proteinExistence type="evidence at transcript level"/>
<comment type="subcellular location">
    <subcellularLocation>
        <location evidence="1">Nucleus</location>
    </subcellularLocation>
</comment>
<dbReference type="GO" id="GO:0005634">
    <property type="term" value="C:nucleus"/>
    <property type="evidence" value="ECO:0007669"/>
    <property type="project" value="UniProtKB-SubCell"/>
</dbReference>
<dbReference type="GO" id="GO:0003700">
    <property type="term" value="F:DNA-binding transcription factor activity"/>
    <property type="evidence" value="ECO:0007669"/>
    <property type="project" value="InterPro"/>
</dbReference>
<feature type="coiled-coil region" evidence="6">
    <location>
        <begin position="49"/>
        <end position="83"/>
    </location>
</feature>
<dbReference type="PANTHER" id="PTHR48019">
    <property type="entry name" value="SERUM RESPONSE FACTOR HOMOLOG"/>
    <property type="match status" value="1"/>
</dbReference>
<evidence type="ECO:0000256" key="3">
    <source>
        <dbReference type="ARBA" id="ARBA00023125"/>
    </source>
</evidence>
<dbReference type="Gene3D" id="3.40.1810.10">
    <property type="entry name" value="Transcription factor, MADS-box"/>
    <property type="match status" value="1"/>
</dbReference>
<feature type="domain" description="K-box" evidence="8">
    <location>
        <begin position="56"/>
        <end position="143"/>
    </location>
</feature>
<evidence type="ECO:0000256" key="4">
    <source>
        <dbReference type="ARBA" id="ARBA00023163"/>
    </source>
</evidence>